<accession>A0ABT1XFA7</accession>
<dbReference type="NCBIfam" id="TIGR02532">
    <property type="entry name" value="IV_pilin_GFxxxE"/>
    <property type="match status" value="1"/>
</dbReference>
<gene>
    <name evidence="2" type="ORF">NSP04_04130</name>
</gene>
<organism evidence="2 3">
    <name type="scientific">Limnobacter parvus</name>
    <dbReference type="NCBI Taxonomy" id="2939690"/>
    <lineage>
        <taxon>Bacteria</taxon>
        <taxon>Pseudomonadati</taxon>
        <taxon>Pseudomonadota</taxon>
        <taxon>Betaproteobacteria</taxon>
        <taxon>Burkholderiales</taxon>
        <taxon>Burkholderiaceae</taxon>
        <taxon>Limnobacter</taxon>
    </lineage>
</organism>
<name>A0ABT1XFA7_9BURK</name>
<reference evidence="2" key="1">
    <citation type="submission" date="2022-07" db="EMBL/GenBank/DDBJ databases">
        <authorList>
            <person name="Xamxidin M."/>
        </authorList>
    </citation>
    <scope>NUCLEOTIDE SEQUENCE</scope>
    <source>
        <strain evidence="2">YS8-69</strain>
    </source>
</reference>
<proteinExistence type="predicted"/>
<evidence type="ECO:0000313" key="3">
    <source>
        <dbReference type="Proteomes" id="UP001165267"/>
    </source>
</evidence>
<protein>
    <submittedName>
        <fullName evidence="2">Prepilin-type N-terminal cleavage/methylation domain-containing protein</fullName>
    </submittedName>
</protein>
<feature type="transmembrane region" description="Helical" evidence="1">
    <location>
        <begin position="12"/>
        <end position="35"/>
    </location>
</feature>
<dbReference type="EMBL" id="JANKHG010000014">
    <property type="protein sequence ID" value="MCR2745829.1"/>
    <property type="molecule type" value="Genomic_DNA"/>
</dbReference>
<dbReference type="InterPro" id="IPR012902">
    <property type="entry name" value="N_methyl_site"/>
</dbReference>
<comment type="caution">
    <text evidence="2">The sequence shown here is derived from an EMBL/GenBank/DDBJ whole genome shotgun (WGS) entry which is preliminary data.</text>
</comment>
<evidence type="ECO:0000313" key="2">
    <source>
        <dbReference type="EMBL" id="MCR2745829.1"/>
    </source>
</evidence>
<keyword evidence="3" id="KW-1185">Reference proteome</keyword>
<sequence length="162" mass="17602">MDKSNSGFTLPEVLFCLSIIGIFAVAVVPGMSAVLNTHALKVKVSRLDTYVDQARNLAAITECPVQMNLQPAQSAVNVSVQVELDPFLKGCTAWHSQTVDQNNRGFNAVLENVTLASVTGLRFSAVSGRLDAQNQTDLTLSYRDRIAQIRYQGIGNGVVKYE</sequence>
<dbReference type="Proteomes" id="UP001165267">
    <property type="component" value="Unassembled WGS sequence"/>
</dbReference>
<dbReference type="RefSeq" id="WP_257511060.1">
    <property type="nucleotide sequence ID" value="NZ_JANKHG010000014.1"/>
</dbReference>
<dbReference type="InterPro" id="IPR045584">
    <property type="entry name" value="Pilin-like"/>
</dbReference>
<keyword evidence="1" id="KW-0472">Membrane</keyword>
<keyword evidence="1" id="KW-0812">Transmembrane</keyword>
<evidence type="ECO:0000256" key="1">
    <source>
        <dbReference type="SAM" id="Phobius"/>
    </source>
</evidence>
<dbReference type="Pfam" id="PF07963">
    <property type="entry name" value="N_methyl"/>
    <property type="match status" value="1"/>
</dbReference>
<dbReference type="SUPFAM" id="SSF54523">
    <property type="entry name" value="Pili subunits"/>
    <property type="match status" value="1"/>
</dbReference>
<keyword evidence="1" id="KW-1133">Transmembrane helix</keyword>